<organism evidence="3 4">
    <name type="scientific">Helicocarpus griseus UAMH5409</name>
    <dbReference type="NCBI Taxonomy" id="1447875"/>
    <lineage>
        <taxon>Eukaryota</taxon>
        <taxon>Fungi</taxon>
        <taxon>Dikarya</taxon>
        <taxon>Ascomycota</taxon>
        <taxon>Pezizomycotina</taxon>
        <taxon>Eurotiomycetes</taxon>
        <taxon>Eurotiomycetidae</taxon>
        <taxon>Onygenales</taxon>
        <taxon>Ajellomycetaceae</taxon>
        <taxon>Helicocarpus</taxon>
    </lineage>
</organism>
<feature type="domain" description="4'-phosphopantetheinyl transferase" evidence="2">
    <location>
        <begin position="12"/>
        <end position="159"/>
    </location>
</feature>
<dbReference type="OrthoDB" id="15433at2759"/>
<dbReference type="AlphaFoldDB" id="A0A2B7XDK1"/>
<dbReference type="SUPFAM" id="SSF56214">
    <property type="entry name" value="4'-phosphopantetheinyl transferase"/>
    <property type="match status" value="1"/>
</dbReference>
<comment type="caution">
    <text evidence="3">The sequence shown here is derived from an EMBL/GenBank/DDBJ whole genome shotgun (WGS) entry which is preliminary data.</text>
</comment>
<proteinExistence type="inferred from homology"/>
<dbReference type="GO" id="GO:0008897">
    <property type="term" value="F:holo-[acyl-carrier-protein] synthase activity"/>
    <property type="evidence" value="ECO:0007669"/>
    <property type="project" value="InterPro"/>
</dbReference>
<evidence type="ECO:0000256" key="1">
    <source>
        <dbReference type="ARBA" id="ARBA00022679"/>
    </source>
</evidence>
<dbReference type="InterPro" id="IPR008278">
    <property type="entry name" value="4-PPantetheinyl_Trfase_dom"/>
</dbReference>
<dbReference type="InterPro" id="IPR037143">
    <property type="entry name" value="4-PPantetheinyl_Trfase_dom_sf"/>
</dbReference>
<accession>A0A2B7XDK1</accession>
<keyword evidence="4" id="KW-1185">Reference proteome</keyword>
<evidence type="ECO:0000259" key="2">
    <source>
        <dbReference type="Pfam" id="PF01648"/>
    </source>
</evidence>
<keyword evidence="1" id="KW-0808">Transferase</keyword>
<dbReference type="InterPro" id="IPR002582">
    <property type="entry name" value="ACPS"/>
</dbReference>
<evidence type="ECO:0000313" key="4">
    <source>
        <dbReference type="Proteomes" id="UP000223968"/>
    </source>
</evidence>
<dbReference type="HAMAP" id="MF_00101">
    <property type="entry name" value="AcpS"/>
    <property type="match status" value="1"/>
</dbReference>
<name>A0A2B7XDK1_9EURO</name>
<reference evidence="3 4" key="1">
    <citation type="submission" date="2017-10" db="EMBL/GenBank/DDBJ databases">
        <title>Comparative genomics in systemic dimorphic fungi from Ajellomycetaceae.</title>
        <authorList>
            <person name="Munoz J.F."/>
            <person name="Mcewen J.G."/>
            <person name="Clay O.K."/>
            <person name="Cuomo C.A."/>
        </authorList>
    </citation>
    <scope>NUCLEOTIDE SEQUENCE [LARGE SCALE GENOMIC DNA]</scope>
    <source>
        <strain evidence="3 4">UAMH5409</strain>
    </source>
</reference>
<sequence>MKLTPFPLPFNIGTDIVHLPRILSLIHRPATAGGTTTYLNRFIRRILCEQELKDFQTKFFPPHHSISKTLAPVPGGAVGDGGSSTEMARWLAGRFAAKEAARKAAPGGASTISWKDVMVSIDRDGGSKKPEIVYLKDGGACGELGKLSISHDGDYVVATVLAVSDG</sequence>
<dbReference type="GO" id="GO:0000287">
    <property type="term" value="F:magnesium ion binding"/>
    <property type="evidence" value="ECO:0007669"/>
    <property type="project" value="InterPro"/>
</dbReference>
<dbReference type="Gene3D" id="3.90.470.20">
    <property type="entry name" value="4'-phosphopantetheinyl transferase domain"/>
    <property type="match status" value="1"/>
</dbReference>
<gene>
    <name evidence="3" type="ORF">AJ79_06455</name>
</gene>
<dbReference type="EMBL" id="PDNB01000114">
    <property type="protein sequence ID" value="PGH06812.1"/>
    <property type="molecule type" value="Genomic_DNA"/>
</dbReference>
<dbReference type="Proteomes" id="UP000223968">
    <property type="component" value="Unassembled WGS sequence"/>
</dbReference>
<dbReference type="Pfam" id="PF01648">
    <property type="entry name" value="ACPS"/>
    <property type="match status" value="1"/>
</dbReference>
<dbReference type="GO" id="GO:0006633">
    <property type="term" value="P:fatty acid biosynthetic process"/>
    <property type="evidence" value="ECO:0007669"/>
    <property type="project" value="InterPro"/>
</dbReference>
<evidence type="ECO:0000313" key="3">
    <source>
        <dbReference type="EMBL" id="PGH06812.1"/>
    </source>
</evidence>
<protein>
    <recommendedName>
        <fullName evidence="2">4'-phosphopantetheinyl transferase domain-containing protein</fullName>
    </recommendedName>
</protein>